<dbReference type="EMBL" id="AUZX01009899">
    <property type="protein sequence ID" value="EQD50204.1"/>
    <property type="molecule type" value="Genomic_DNA"/>
</dbReference>
<organism evidence="8">
    <name type="scientific">mine drainage metagenome</name>
    <dbReference type="NCBI Taxonomy" id="410659"/>
    <lineage>
        <taxon>unclassified sequences</taxon>
        <taxon>metagenomes</taxon>
        <taxon>ecological metagenomes</taxon>
    </lineage>
</organism>
<comment type="similarity">
    <text evidence="2">Belongs to the UPF0718 family.</text>
</comment>
<evidence type="ECO:0000256" key="6">
    <source>
        <dbReference type="ARBA" id="ARBA00023136"/>
    </source>
</evidence>
<dbReference type="AlphaFoldDB" id="T1BB25"/>
<protein>
    <submittedName>
        <fullName evidence="8">Permease</fullName>
    </submittedName>
</protein>
<evidence type="ECO:0000256" key="2">
    <source>
        <dbReference type="ARBA" id="ARBA00006386"/>
    </source>
</evidence>
<name>T1BB25_9ZZZZ</name>
<evidence type="ECO:0000313" key="8">
    <source>
        <dbReference type="EMBL" id="EQD50204.1"/>
    </source>
</evidence>
<keyword evidence="6 7" id="KW-0472">Membrane</keyword>
<sequence length="125" mass="13014">MMCTCCGAPLAVGLRRAEVAPGAVLAYWVGNPVLNPATIIFMAFVLGWQWAVLRIVVGVALVATVAYLGNRMTHSAELPRQAVETYAGAAASGGSLIRAFFVALGRLSIGLLPEYIVVVAILGAV</sequence>
<feature type="non-terminal residue" evidence="8">
    <location>
        <position position="125"/>
    </location>
</feature>
<dbReference type="Pfam" id="PF03773">
    <property type="entry name" value="ArsP_1"/>
    <property type="match status" value="1"/>
</dbReference>
<proteinExistence type="inferred from homology"/>
<evidence type="ECO:0000256" key="5">
    <source>
        <dbReference type="ARBA" id="ARBA00022989"/>
    </source>
</evidence>
<evidence type="ECO:0000256" key="1">
    <source>
        <dbReference type="ARBA" id="ARBA00004651"/>
    </source>
</evidence>
<comment type="caution">
    <text evidence="8">The sequence shown here is derived from an EMBL/GenBank/DDBJ whole genome shotgun (WGS) entry which is preliminary data.</text>
</comment>
<reference evidence="8" key="1">
    <citation type="submission" date="2013-08" db="EMBL/GenBank/DDBJ databases">
        <authorList>
            <person name="Mendez C."/>
            <person name="Richter M."/>
            <person name="Ferrer M."/>
            <person name="Sanchez J."/>
        </authorList>
    </citation>
    <scope>NUCLEOTIDE SEQUENCE</scope>
</reference>
<dbReference type="PANTHER" id="PTHR43299:SF1">
    <property type="entry name" value="UPF0718 PROTEIN YRAQ"/>
    <property type="match status" value="1"/>
</dbReference>
<feature type="transmembrane region" description="Helical" evidence="7">
    <location>
        <begin position="50"/>
        <end position="70"/>
    </location>
</feature>
<evidence type="ECO:0000256" key="4">
    <source>
        <dbReference type="ARBA" id="ARBA00022692"/>
    </source>
</evidence>
<reference evidence="8" key="2">
    <citation type="journal article" date="2014" name="ISME J.">
        <title>Microbial stratification in low pH oxic and suboxic macroscopic growths along an acid mine drainage.</title>
        <authorList>
            <person name="Mendez-Garcia C."/>
            <person name="Mesa V."/>
            <person name="Sprenger R.R."/>
            <person name="Richter M."/>
            <person name="Diez M.S."/>
            <person name="Solano J."/>
            <person name="Bargiela R."/>
            <person name="Golyshina O.V."/>
            <person name="Manteca A."/>
            <person name="Ramos J.L."/>
            <person name="Gallego J.R."/>
            <person name="Llorente I."/>
            <person name="Martins Dos Santos V.A."/>
            <person name="Jensen O.N."/>
            <person name="Pelaez A.I."/>
            <person name="Sanchez J."/>
            <person name="Ferrer M."/>
        </authorList>
    </citation>
    <scope>NUCLEOTIDE SEQUENCE</scope>
</reference>
<gene>
    <name evidence="8" type="ORF">B1A_13529</name>
</gene>
<evidence type="ECO:0000256" key="3">
    <source>
        <dbReference type="ARBA" id="ARBA00022475"/>
    </source>
</evidence>
<dbReference type="InterPro" id="IPR005524">
    <property type="entry name" value="DUF318"/>
</dbReference>
<accession>T1BB25</accession>
<dbReference type="GO" id="GO:0005886">
    <property type="term" value="C:plasma membrane"/>
    <property type="evidence" value="ECO:0007669"/>
    <property type="project" value="UniProtKB-SubCell"/>
</dbReference>
<comment type="subcellular location">
    <subcellularLocation>
        <location evidence="1">Cell membrane</location>
        <topology evidence="1">Multi-pass membrane protein</topology>
    </subcellularLocation>
</comment>
<keyword evidence="5 7" id="KW-1133">Transmembrane helix</keyword>
<evidence type="ECO:0000256" key="7">
    <source>
        <dbReference type="SAM" id="Phobius"/>
    </source>
</evidence>
<keyword evidence="4 7" id="KW-0812">Transmembrane</keyword>
<keyword evidence="3" id="KW-1003">Cell membrane</keyword>
<dbReference type="PANTHER" id="PTHR43299">
    <property type="entry name" value="UPF0718 PROTEIN YRAQ"/>
    <property type="match status" value="1"/>
</dbReference>